<evidence type="ECO:0000256" key="1">
    <source>
        <dbReference type="ARBA" id="ARBA00022963"/>
    </source>
</evidence>
<comment type="caution">
    <text evidence="4">The sequence shown here is derived from an EMBL/GenBank/DDBJ whole genome shotgun (WGS) entry which is preliminary data.</text>
</comment>
<dbReference type="GO" id="GO:0016042">
    <property type="term" value="P:lipid catabolic process"/>
    <property type="evidence" value="ECO:0007669"/>
    <property type="project" value="UniProtKB-KW"/>
</dbReference>
<evidence type="ECO:0000313" key="5">
    <source>
        <dbReference type="Proteomes" id="UP000326396"/>
    </source>
</evidence>
<feature type="domain" description="AB hydrolase-1" evidence="3">
    <location>
        <begin position="335"/>
        <end position="549"/>
    </location>
</feature>
<dbReference type="PANTHER" id="PTHR11005">
    <property type="entry name" value="LYSOSOMAL ACID LIPASE-RELATED"/>
    <property type="match status" value="1"/>
</dbReference>
<dbReference type="SUPFAM" id="SSF53474">
    <property type="entry name" value="alpha/beta-Hydrolases"/>
    <property type="match status" value="1"/>
</dbReference>
<dbReference type="Gene3D" id="3.40.50.1820">
    <property type="entry name" value="alpha/beta hydrolase"/>
    <property type="match status" value="2"/>
</dbReference>
<dbReference type="InterPro" id="IPR016969">
    <property type="entry name" value="UCP031088_abhydr"/>
</dbReference>
<keyword evidence="1" id="KW-0442">Lipid degradation</keyword>
<dbReference type="AlphaFoldDB" id="A0A5N6NQQ6"/>
<dbReference type="PIRSF" id="PIRSF031088">
    <property type="entry name" value="UCP031088_abhydr"/>
    <property type="match status" value="1"/>
</dbReference>
<dbReference type="Pfam" id="PF00561">
    <property type="entry name" value="Abhydrolase_1"/>
    <property type="match status" value="1"/>
</dbReference>
<dbReference type="Proteomes" id="UP000326396">
    <property type="component" value="Linkage Group LG18"/>
</dbReference>
<sequence length="575" mass="64156">MASSASTVLRRLFRQLAVRRLPSSLSIRSTSVVAVRAFSTDETAAEVPINGQKVSNKPPMCTADELHYVFLKNSDWKLALWRYNPSPQAIPRKHPLLLLSGVGTNAIEYDLSPESSLARHMCEQGFDTWILEVRGSGLSIQATNPKKIEQSAHEISNQMEGASASGAQNAQFAQSFNNKETTLTGSEMVITNQQPFALPTVFKESIHVTKLTETLITLSDRLSGFFSESQPKLISTKFFEQFSKLLGESFLAKRFNETKKNLLNLLEGRQDSIFLSQTRDLSRKVVNIIEEGQRSVSSPLFDMQERLSMVMEDFQKQMDMIFKFDWDFDHHLEEDVPAAMAYIKAHTHPEDGKLVAVGHSMGGVLLYSMLSRYGFEGKDPGIAAIVALASSLDYSSSKSTLKYLLPLVNPAQALNVPIIPLGAMLTAVYPLTSRSPYVLSWLNHLISEQDMMHPDVLKKLILNSFCTIPAKLLLQLASALREHGLLDRSGTFYYKDHIHKINVPVLAVAGDRDAICPPEAVKETVKLIPENLVTYKLFGEPNGPHYAHYDLVGGRLARDQVYPCVVQFLSDHDQK</sequence>
<protein>
    <recommendedName>
        <fullName evidence="3">AB hydrolase-1 domain-containing protein</fullName>
    </recommendedName>
</protein>
<evidence type="ECO:0000259" key="3">
    <source>
        <dbReference type="Pfam" id="PF00561"/>
    </source>
</evidence>
<proteinExistence type="predicted"/>
<dbReference type="GO" id="GO:0016787">
    <property type="term" value="F:hydrolase activity"/>
    <property type="evidence" value="ECO:0007669"/>
    <property type="project" value="UniProtKB-ARBA"/>
</dbReference>
<evidence type="ECO:0000256" key="2">
    <source>
        <dbReference type="ARBA" id="ARBA00023098"/>
    </source>
</evidence>
<accession>A0A5N6NQQ6</accession>
<name>A0A5N6NQQ6_9ASTR</name>
<reference evidence="4 5" key="1">
    <citation type="submission" date="2019-05" db="EMBL/GenBank/DDBJ databases">
        <title>Mikania micrantha, genome provides insights into the molecular mechanism of rapid growth.</title>
        <authorList>
            <person name="Liu B."/>
        </authorList>
    </citation>
    <scope>NUCLEOTIDE SEQUENCE [LARGE SCALE GENOMIC DNA]</scope>
    <source>
        <strain evidence="4">NLD-2019</strain>
        <tissue evidence="4">Leaf</tissue>
    </source>
</reference>
<organism evidence="4 5">
    <name type="scientific">Mikania micrantha</name>
    <name type="common">bitter vine</name>
    <dbReference type="NCBI Taxonomy" id="192012"/>
    <lineage>
        <taxon>Eukaryota</taxon>
        <taxon>Viridiplantae</taxon>
        <taxon>Streptophyta</taxon>
        <taxon>Embryophyta</taxon>
        <taxon>Tracheophyta</taxon>
        <taxon>Spermatophyta</taxon>
        <taxon>Magnoliopsida</taxon>
        <taxon>eudicotyledons</taxon>
        <taxon>Gunneridae</taxon>
        <taxon>Pentapetalae</taxon>
        <taxon>asterids</taxon>
        <taxon>campanulids</taxon>
        <taxon>Asterales</taxon>
        <taxon>Asteraceae</taxon>
        <taxon>Asteroideae</taxon>
        <taxon>Heliantheae alliance</taxon>
        <taxon>Eupatorieae</taxon>
        <taxon>Mikania</taxon>
    </lineage>
</organism>
<evidence type="ECO:0000313" key="4">
    <source>
        <dbReference type="EMBL" id="KAD4983065.1"/>
    </source>
</evidence>
<gene>
    <name evidence="4" type="ORF">E3N88_19736</name>
</gene>
<dbReference type="EMBL" id="SZYD01000010">
    <property type="protein sequence ID" value="KAD4983065.1"/>
    <property type="molecule type" value="Genomic_DNA"/>
</dbReference>
<keyword evidence="2" id="KW-0443">Lipid metabolism</keyword>
<keyword evidence="5" id="KW-1185">Reference proteome</keyword>
<dbReference type="InterPro" id="IPR000073">
    <property type="entry name" value="AB_hydrolase_1"/>
</dbReference>
<dbReference type="InterPro" id="IPR029058">
    <property type="entry name" value="AB_hydrolase_fold"/>
</dbReference>
<dbReference type="OrthoDB" id="9974421at2759"/>